<gene>
    <name evidence="2" type="ORF">DAMNIGENAA_35390</name>
</gene>
<evidence type="ECO:0000313" key="3">
    <source>
        <dbReference type="Proteomes" id="UP001144372"/>
    </source>
</evidence>
<proteinExistence type="predicted"/>
<protein>
    <recommendedName>
        <fullName evidence="1">ATPase AAA-type core domain-containing protein</fullName>
    </recommendedName>
</protein>
<name>A0A9W6LAV7_9BACT</name>
<dbReference type="Proteomes" id="UP001144372">
    <property type="component" value="Unassembled WGS sequence"/>
</dbReference>
<dbReference type="InterPro" id="IPR027417">
    <property type="entry name" value="P-loop_NTPase"/>
</dbReference>
<dbReference type="GO" id="GO:0016887">
    <property type="term" value="F:ATP hydrolysis activity"/>
    <property type="evidence" value="ECO:0007669"/>
    <property type="project" value="InterPro"/>
</dbReference>
<reference evidence="2" key="1">
    <citation type="submission" date="2022-12" db="EMBL/GenBank/DDBJ databases">
        <title>Reference genome sequencing for broad-spectrum identification of bacterial and archaeal isolates by mass spectrometry.</title>
        <authorList>
            <person name="Sekiguchi Y."/>
            <person name="Tourlousse D.M."/>
        </authorList>
    </citation>
    <scope>NUCLEOTIDE SEQUENCE</scope>
    <source>
        <strain evidence="2">ASRB1</strain>
    </source>
</reference>
<keyword evidence="3" id="KW-1185">Reference proteome</keyword>
<evidence type="ECO:0000313" key="2">
    <source>
        <dbReference type="EMBL" id="GLI36106.1"/>
    </source>
</evidence>
<sequence>MAAGERPAKPLCRISEKIKEAFSAAEAGEAILIIDEADSLLFSRDRVRHSWEISFTNEFLTQMEKFCGILICTTNRLSDLDEASLRRFSHKIGFLALEPEGNILFYERLLGPLASGPLPEDAARTLRGLTNLCPSDFKAVRDRFAFHPRHELNHEMLLEALVHEARLKYLHTGRKAVGF</sequence>
<dbReference type="Gene3D" id="3.40.50.300">
    <property type="entry name" value="P-loop containing nucleotide triphosphate hydrolases"/>
    <property type="match status" value="1"/>
</dbReference>
<comment type="caution">
    <text evidence="2">The sequence shown here is derived from an EMBL/GenBank/DDBJ whole genome shotgun (WGS) entry which is preliminary data.</text>
</comment>
<dbReference type="GO" id="GO:0005524">
    <property type="term" value="F:ATP binding"/>
    <property type="evidence" value="ECO:0007669"/>
    <property type="project" value="InterPro"/>
</dbReference>
<dbReference type="SUPFAM" id="SSF52540">
    <property type="entry name" value="P-loop containing nucleoside triphosphate hydrolases"/>
    <property type="match status" value="1"/>
</dbReference>
<organism evidence="2 3">
    <name type="scientific">Desulforhabdus amnigena</name>
    <dbReference type="NCBI Taxonomy" id="40218"/>
    <lineage>
        <taxon>Bacteria</taxon>
        <taxon>Pseudomonadati</taxon>
        <taxon>Thermodesulfobacteriota</taxon>
        <taxon>Syntrophobacteria</taxon>
        <taxon>Syntrophobacterales</taxon>
        <taxon>Syntrophobacteraceae</taxon>
        <taxon>Desulforhabdus</taxon>
    </lineage>
</organism>
<dbReference type="EMBL" id="BSDR01000001">
    <property type="protein sequence ID" value="GLI36106.1"/>
    <property type="molecule type" value="Genomic_DNA"/>
</dbReference>
<evidence type="ECO:0000259" key="1">
    <source>
        <dbReference type="Pfam" id="PF00004"/>
    </source>
</evidence>
<accession>A0A9W6LAV7</accession>
<dbReference type="InterPro" id="IPR003959">
    <property type="entry name" value="ATPase_AAA_core"/>
</dbReference>
<dbReference type="AlphaFoldDB" id="A0A9W6LAV7"/>
<dbReference type="Pfam" id="PF00004">
    <property type="entry name" value="AAA"/>
    <property type="match status" value="1"/>
</dbReference>
<feature type="domain" description="ATPase AAA-type core" evidence="1">
    <location>
        <begin position="16"/>
        <end position="94"/>
    </location>
</feature>